<reference evidence="6 7" key="1">
    <citation type="journal article" date="2018" name="Front. Plant Sci.">
        <title>Red Clover (Trifolium pratense) and Zigzag Clover (T. medium) - A Picture of Genomic Similarities and Differences.</title>
        <authorList>
            <person name="Dluhosova J."/>
            <person name="Istvanek J."/>
            <person name="Nedelnik J."/>
            <person name="Repkova J."/>
        </authorList>
    </citation>
    <scope>NUCLEOTIDE SEQUENCE [LARGE SCALE GENOMIC DNA]</scope>
    <source>
        <strain evidence="7">cv. 10/8</strain>
        <tissue evidence="6">Leaf</tissue>
    </source>
</reference>
<proteinExistence type="predicted"/>
<dbReference type="InterPro" id="IPR036093">
    <property type="entry name" value="NAC_dom_sf"/>
</dbReference>
<dbReference type="AlphaFoldDB" id="A0A392R668"/>
<evidence type="ECO:0000313" key="7">
    <source>
        <dbReference type="Proteomes" id="UP000265520"/>
    </source>
</evidence>
<evidence type="ECO:0000259" key="5">
    <source>
        <dbReference type="PROSITE" id="PS51005"/>
    </source>
</evidence>
<keyword evidence="1" id="KW-0805">Transcription regulation</keyword>
<dbReference type="EMBL" id="LXQA010189553">
    <property type="protein sequence ID" value="MCI31727.1"/>
    <property type="molecule type" value="Genomic_DNA"/>
</dbReference>
<dbReference type="InterPro" id="IPR003441">
    <property type="entry name" value="NAC-dom"/>
</dbReference>
<evidence type="ECO:0000256" key="1">
    <source>
        <dbReference type="ARBA" id="ARBA00023015"/>
    </source>
</evidence>
<keyword evidence="4" id="KW-0539">Nucleus</keyword>
<dbReference type="PROSITE" id="PS51005">
    <property type="entry name" value="NAC"/>
    <property type="match status" value="1"/>
</dbReference>
<feature type="non-terminal residue" evidence="6">
    <location>
        <position position="124"/>
    </location>
</feature>
<keyword evidence="2" id="KW-0238">DNA-binding</keyword>
<dbReference type="SUPFAM" id="SSF101941">
    <property type="entry name" value="NAC domain"/>
    <property type="match status" value="1"/>
</dbReference>
<dbReference type="GO" id="GO:0003677">
    <property type="term" value="F:DNA binding"/>
    <property type="evidence" value="ECO:0007669"/>
    <property type="project" value="UniProtKB-KW"/>
</dbReference>
<dbReference type="Gene3D" id="2.170.150.80">
    <property type="entry name" value="NAC domain"/>
    <property type="match status" value="1"/>
</dbReference>
<organism evidence="6 7">
    <name type="scientific">Trifolium medium</name>
    <dbReference type="NCBI Taxonomy" id="97028"/>
    <lineage>
        <taxon>Eukaryota</taxon>
        <taxon>Viridiplantae</taxon>
        <taxon>Streptophyta</taxon>
        <taxon>Embryophyta</taxon>
        <taxon>Tracheophyta</taxon>
        <taxon>Spermatophyta</taxon>
        <taxon>Magnoliopsida</taxon>
        <taxon>eudicotyledons</taxon>
        <taxon>Gunneridae</taxon>
        <taxon>Pentapetalae</taxon>
        <taxon>rosids</taxon>
        <taxon>fabids</taxon>
        <taxon>Fabales</taxon>
        <taxon>Fabaceae</taxon>
        <taxon>Papilionoideae</taxon>
        <taxon>50 kb inversion clade</taxon>
        <taxon>NPAAA clade</taxon>
        <taxon>Hologalegina</taxon>
        <taxon>IRL clade</taxon>
        <taxon>Trifolieae</taxon>
        <taxon>Trifolium</taxon>
    </lineage>
</organism>
<protein>
    <submittedName>
        <fullName evidence="6">NAC domain-containing protein 72-like</fullName>
    </submittedName>
</protein>
<keyword evidence="7" id="KW-1185">Reference proteome</keyword>
<dbReference type="Pfam" id="PF02365">
    <property type="entry name" value="NAM"/>
    <property type="match status" value="1"/>
</dbReference>
<evidence type="ECO:0000256" key="3">
    <source>
        <dbReference type="ARBA" id="ARBA00023163"/>
    </source>
</evidence>
<accession>A0A392R668</accession>
<sequence>MYMRPLGVGFLPTDEILVGYYLANKNSEKVQVSNGYDLIIELDLYAYDPFDFPYTLFYYTIKNQLQFYCFTGKVDEEMRHCKSGFRMKKKHVRDNTSVGNVVLEKKTLFNFYIGNFPKTASRTN</sequence>
<dbReference type="Proteomes" id="UP000265520">
    <property type="component" value="Unassembled WGS sequence"/>
</dbReference>
<keyword evidence="3" id="KW-0804">Transcription</keyword>
<evidence type="ECO:0000256" key="2">
    <source>
        <dbReference type="ARBA" id="ARBA00023125"/>
    </source>
</evidence>
<name>A0A392R668_9FABA</name>
<evidence type="ECO:0000256" key="4">
    <source>
        <dbReference type="ARBA" id="ARBA00023242"/>
    </source>
</evidence>
<comment type="caution">
    <text evidence="6">The sequence shown here is derived from an EMBL/GenBank/DDBJ whole genome shotgun (WGS) entry which is preliminary data.</text>
</comment>
<evidence type="ECO:0000313" key="6">
    <source>
        <dbReference type="EMBL" id="MCI31727.1"/>
    </source>
</evidence>
<feature type="domain" description="NAC" evidence="5">
    <location>
        <begin position="4"/>
        <end position="124"/>
    </location>
</feature>
<dbReference type="GO" id="GO:0006355">
    <property type="term" value="P:regulation of DNA-templated transcription"/>
    <property type="evidence" value="ECO:0007669"/>
    <property type="project" value="InterPro"/>
</dbReference>